<feature type="region of interest" description="Disordered" evidence="6">
    <location>
        <begin position="425"/>
        <end position="502"/>
    </location>
</feature>
<dbReference type="OrthoDB" id="21550at2759"/>
<dbReference type="EMBL" id="LSSL01002623">
    <property type="protein sequence ID" value="OLY81261.1"/>
    <property type="molecule type" value="Genomic_DNA"/>
</dbReference>
<keyword evidence="2" id="KW-0690">Ribosome biogenesis</keyword>
<comment type="caution">
    <text evidence="8">The sequence shown here is derived from an EMBL/GenBank/DDBJ whole genome shotgun (WGS) entry which is preliminary data.</text>
</comment>
<evidence type="ECO:0000313" key="9">
    <source>
        <dbReference type="Proteomes" id="UP000187455"/>
    </source>
</evidence>
<dbReference type="AlphaFoldDB" id="A0A1R0H568"/>
<dbReference type="GO" id="GO:0006364">
    <property type="term" value="P:rRNA processing"/>
    <property type="evidence" value="ECO:0007669"/>
    <property type="project" value="UniProtKB-KW"/>
</dbReference>
<accession>A0A1R0H568</accession>
<evidence type="ECO:0000256" key="6">
    <source>
        <dbReference type="SAM" id="MobiDB-lite"/>
    </source>
</evidence>
<dbReference type="GO" id="GO:0000493">
    <property type="term" value="P:box H/ACA snoRNP assembly"/>
    <property type="evidence" value="ECO:0007669"/>
    <property type="project" value="InterPro"/>
</dbReference>
<keyword evidence="4" id="KW-0694">RNA-binding</keyword>
<evidence type="ECO:0000313" key="8">
    <source>
        <dbReference type="EMBL" id="OLY84204.1"/>
    </source>
</evidence>
<feature type="compositionally biased region" description="Acidic residues" evidence="6">
    <location>
        <begin position="288"/>
        <end position="297"/>
    </location>
</feature>
<evidence type="ECO:0000256" key="1">
    <source>
        <dbReference type="ARBA" id="ARBA00004123"/>
    </source>
</evidence>
<evidence type="ECO:0000313" key="7">
    <source>
        <dbReference type="EMBL" id="OLY81261.1"/>
    </source>
</evidence>
<dbReference type="EMBL" id="LSSL01000583">
    <property type="protein sequence ID" value="OLY84204.1"/>
    <property type="molecule type" value="Genomic_DNA"/>
</dbReference>
<evidence type="ECO:0000256" key="5">
    <source>
        <dbReference type="ARBA" id="ARBA00023242"/>
    </source>
</evidence>
<feature type="compositionally biased region" description="Basic residues" evidence="6">
    <location>
        <begin position="275"/>
        <end position="284"/>
    </location>
</feature>
<dbReference type="GO" id="GO:0005634">
    <property type="term" value="C:nucleus"/>
    <property type="evidence" value="ECO:0007669"/>
    <property type="project" value="UniProtKB-SubCell"/>
</dbReference>
<organism evidence="8 9">
    <name type="scientific">Smittium mucronatum</name>
    <dbReference type="NCBI Taxonomy" id="133383"/>
    <lineage>
        <taxon>Eukaryota</taxon>
        <taxon>Fungi</taxon>
        <taxon>Fungi incertae sedis</taxon>
        <taxon>Zoopagomycota</taxon>
        <taxon>Kickxellomycotina</taxon>
        <taxon>Harpellomycetes</taxon>
        <taxon>Harpellales</taxon>
        <taxon>Legeriomycetaceae</taxon>
        <taxon>Smittium</taxon>
    </lineage>
</organism>
<proteinExistence type="predicted"/>
<evidence type="ECO:0000256" key="2">
    <source>
        <dbReference type="ARBA" id="ARBA00022517"/>
    </source>
</evidence>
<dbReference type="GO" id="GO:0003723">
    <property type="term" value="F:RNA binding"/>
    <property type="evidence" value="ECO:0007669"/>
    <property type="project" value="UniProtKB-KW"/>
</dbReference>
<evidence type="ECO:0000256" key="4">
    <source>
        <dbReference type="ARBA" id="ARBA00022884"/>
    </source>
</evidence>
<dbReference type="STRING" id="133383.A0A1R0H568"/>
<feature type="compositionally biased region" description="Basic and acidic residues" evidence="6">
    <location>
        <begin position="483"/>
        <end position="496"/>
    </location>
</feature>
<feature type="compositionally biased region" description="Acidic residues" evidence="6">
    <location>
        <begin position="244"/>
        <end position="255"/>
    </location>
</feature>
<evidence type="ECO:0000256" key="3">
    <source>
        <dbReference type="ARBA" id="ARBA00022552"/>
    </source>
</evidence>
<feature type="compositionally biased region" description="Basic residues" evidence="6">
    <location>
        <begin position="446"/>
        <end position="456"/>
    </location>
</feature>
<dbReference type="GO" id="GO:0005732">
    <property type="term" value="C:sno(s)RNA-containing ribonucleoprotein complex"/>
    <property type="evidence" value="ECO:0007669"/>
    <property type="project" value="InterPro"/>
</dbReference>
<keyword evidence="3" id="KW-0698">rRNA processing</keyword>
<keyword evidence="9" id="KW-1185">Reference proteome</keyword>
<feature type="region of interest" description="Disordered" evidence="6">
    <location>
        <begin position="226"/>
        <end position="321"/>
    </location>
</feature>
<feature type="compositionally biased region" description="Basic and acidic residues" evidence="6">
    <location>
        <begin position="457"/>
        <end position="468"/>
    </location>
</feature>
<dbReference type="Gene3D" id="2.40.10.230">
    <property type="entry name" value="Probable tRNA pseudouridine synthase domain"/>
    <property type="match status" value="1"/>
</dbReference>
<sequence length="502" mass="57441">MDNIKKEFEDEYDVSFEEPIKIKMEKFEEEYEMSAEEPIKIKMEKFEEECEMSAEEPIKIKMEKFEEECEISVEEPIKVITEKIEQERDLFTETSQVKTSLDKETSKLSGEITFDKPFGNGNSGGVPVVLEILNELRNLQREAIEVPLVNESENSETSFDVDSKGEFVKIETNEPFNVKLEEPVALVKEIFIAQDPFSEKKALVIENQEHLFPLKDTKNNEEIDLNETSSDFSISSSDFSSVSENDENQDSDSEESSEKKPHESAENQKVIKNPGRSKRNRKRKNGGDFDDEDEDGSEIPKTKNEILEPEAPEVPFKSVPENSKLRSLGSIHSMVDRTVVVQTDKDKNIKALDYGSIIVFEDYSVLGSVGRKVLYVEPESKFVDTFGLLSLKGSDASNVNDEEISDAEIEFSDDEDETNFKKWLKNRRSQQDSARNHRDKPARNRGNNKKNNQKPRAKPELVHNHLDNPDPNPLNTPNSDPQFVKKELVSYDKPEYDPDLGF</sequence>
<comment type="subcellular location">
    <subcellularLocation>
        <location evidence="1">Nucleus</location>
    </subcellularLocation>
</comment>
<gene>
    <name evidence="8" type="ORF">AYI68_g1637</name>
    <name evidence="7" type="ORF">AYI68_g4634</name>
</gene>
<reference evidence="8 9" key="1">
    <citation type="journal article" date="2016" name="Mol. Biol. Evol.">
        <title>Genome-Wide Survey of Gut Fungi (Harpellales) Reveals the First Horizontally Transferred Ubiquitin Gene from a Mosquito Host.</title>
        <authorList>
            <person name="Wang Y."/>
            <person name="White M.M."/>
            <person name="Kvist S."/>
            <person name="Moncalvo J.M."/>
        </authorList>
    </citation>
    <scope>NUCLEOTIDE SEQUENCE [LARGE SCALE GENOMIC DNA]</scope>
    <source>
        <strain evidence="8 9">ALG-7-W6</strain>
    </source>
</reference>
<dbReference type="InterPro" id="IPR040309">
    <property type="entry name" value="Naf1"/>
</dbReference>
<keyword evidence="8" id="KW-0687">Ribonucleoprotein</keyword>
<feature type="compositionally biased region" description="Basic and acidic residues" evidence="6">
    <location>
        <begin position="256"/>
        <end position="266"/>
    </location>
</feature>
<dbReference type="PANTHER" id="PTHR31633:SF1">
    <property type="entry name" value="H_ACA RIBONUCLEOPROTEIN COMPLEX NON-CORE SUBUNIT NAF1"/>
    <property type="match status" value="1"/>
</dbReference>
<keyword evidence="5" id="KW-0539">Nucleus</keyword>
<reference evidence="8" key="2">
    <citation type="submission" date="2017-01" db="EMBL/GenBank/DDBJ databases">
        <authorList>
            <person name="Mah S.A."/>
            <person name="Swanson W.J."/>
            <person name="Moy G.W."/>
            <person name="Vacquier V.D."/>
        </authorList>
    </citation>
    <scope>NUCLEOTIDE SEQUENCE</scope>
    <source>
        <strain evidence="8">ALG-7-W6</strain>
    </source>
</reference>
<dbReference type="PANTHER" id="PTHR31633">
    <property type="entry name" value="H/ACA RIBONUCLEOPROTEIN COMPLEX NON-CORE SUBUNIT NAF1"/>
    <property type="match status" value="1"/>
</dbReference>
<protein>
    <submittedName>
        <fullName evidence="8">H/ACA ribonucleoprotein complex non-core subunit NAF1</fullName>
    </submittedName>
</protein>
<feature type="compositionally biased region" description="Low complexity" evidence="6">
    <location>
        <begin position="229"/>
        <end position="243"/>
    </location>
</feature>
<dbReference type="Proteomes" id="UP000187455">
    <property type="component" value="Unassembled WGS sequence"/>
</dbReference>
<dbReference type="InterPro" id="IPR038664">
    <property type="entry name" value="Gar1/Naf1_Cbf5-bd_sf"/>
</dbReference>
<name>A0A1R0H568_9FUNG</name>